<feature type="chain" id="PRO_5045319237" description="Secreted protein" evidence="1">
    <location>
        <begin position="33"/>
        <end position="69"/>
    </location>
</feature>
<name>A0ABQ9V8M8_SAGOE</name>
<feature type="signal peptide" evidence="1">
    <location>
        <begin position="1"/>
        <end position="32"/>
    </location>
</feature>
<proteinExistence type="predicted"/>
<evidence type="ECO:0000313" key="2">
    <source>
        <dbReference type="EMBL" id="KAK2105716.1"/>
    </source>
</evidence>
<evidence type="ECO:0000256" key="1">
    <source>
        <dbReference type="SAM" id="SignalP"/>
    </source>
</evidence>
<keyword evidence="1" id="KW-0732">Signal</keyword>
<sequence>MGAWPHLCMASRRHPAVAVAVATSFCLSGASTCPLAGSSRQLRGLSLDGPLPLKCSQDRFWEMVRLRLL</sequence>
<keyword evidence="3" id="KW-1185">Reference proteome</keyword>
<gene>
    <name evidence="2" type="ORF">P7K49_015230</name>
</gene>
<evidence type="ECO:0000313" key="3">
    <source>
        <dbReference type="Proteomes" id="UP001266305"/>
    </source>
</evidence>
<protein>
    <recommendedName>
        <fullName evidence="4">Secreted protein</fullName>
    </recommendedName>
</protein>
<evidence type="ECO:0008006" key="4">
    <source>
        <dbReference type="Google" id="ProtNLM"/>
    </source>
</evidence>
<reference evidence="2 3" key="1">
    <citation type="submission" date="2023-05" db="EMBL/GenBank/DDBJ databases">
        <title>B98-5 Cell Line De Novo Hybrid Assembly: An Optical Mapping Approach.</title>
        <authorList>
            <person name="Kananen K."/>
            <person name="Auerbach J.A."/>
            <person name="Kautto E."/>
            <person name="Blachly J.S."/>
        </authorList>
    </citation>
    <scope>NUCLEOTIDE SEQUENCE [LARGE SCALE GENOMIC DNA]</scope>
    <source>
        <strain evidence="2">B95-8</strain>
        <tissue evidence="2">Cell line</tissue>
    </source>
</reference>
<dbReference type="Proteomes" id="UP001266305">
    <property type="component" value="Unassembled WGS sequence"/>
</dbReference>
<comment type="caution">
    <text evidence="2">The sequence shown here is derived from an EMBL/GenBank/DDBJ whole genome shotgun (WGS) entry which is preliminary data.</text>
</comment>
<dbReference type="EMBL" id="JASSZA010000007">
    <property type="protein sequence ID" value="KAK2105716.1"/>
    <property type="molecule type" value="Genomic_DNA"/>
</dbReference>
<organism evidence="2 3">
    <name type="scientific">Saguinus oedipus</name>
    <name type="common">Cotton-top tamarin</name>
    <name type="synonym">Oedipomidas oedipus</name>
    <dbReference type="NCBI Taxonomy" id="9490"/>
    <lineage>
        <taxon>Eukaryota</taxon>
        <taxon>Metazoa</taxon>
        <taxon>Chordata</taxon>
        <taxon>Craniata</taxon>
        <taxon>Vertebrata</taxon>
        <taxon>Euteleostomi</taxon>
        <taxon>Mammalia</taxon>
        <taxon>Eutheria</taxon>
        <taxon>Euarchontoglires</taxon>
        <taxon>Primates</taxon>
        <taxon>Haplorrhini</taxon>
        <taxon>Platyrrhini</taxon>
        <taxon>Cebidae</taxon>
        <taxon>Callitrichinae</taxon>
        <taxon>Saguinus</taxon>
    </lineage>
</organism>
<accession>A0ABQ9V8M8</accession>